<reference evidence="1 2" key="1">
    <citation type="journal article" date="2023" name="Sci. Data">
        <title>Genome assembly of the Korean intertidal mud-creeper Batillaria attramentaria.</title>
        <authorList>
            <person name="Patra A.K."/>
            <person name="Ho P.T."/>
            <person name="Jun S."/>
            <person name="Lee S.J."/>
            <person name="Kim Y."/>
            <person name="Won Y.J."/>
        </authorList>
    </citation>
    <scope>NUCLEOTIDE SEQUENCE [LARGE SCALE GENOMIC DNA]</scope>
    <source>
        <strain evidence="1">Wonlab-2016</strain>
    </source>
</reference>
<dbReference type="Proteomes" id="UP001519460">
    <property type="component" value="Unassembled WGS sequence"/>
</dbReference>
<gene>
    <name evidence="1" type="ORF">BaRGS_00007219</name>
</gene>
<name>A0ABD0LPM3_9CAEN</name>
<evidence type="ECO:0000313" key="1">
    <source>
        <dbReference type="EMBL" id="KAK7501415.1"/>
    </source>
</evidence>
<sequence length="144" mass="16304">MEQYTVQYSMDMERNQKTPDNLTHANSVYSWELESGMTGGQTKRLFSAAFISTRAEFLPLIPTTPHNTHLLFLQPSRFRRPQYSSGVSQPHLILYSASCWWSARLKPGAVYGGMLADYCRSVLRLVLSIAVFFTVKFVSDSGLV</sequence>
<evidence type="ECO:0000313" key="2">
    <source>
        <dbReference type="Proteomes" id="UP001519460"/>
    </source>
</evidence>
<dbReference type="AlphaFoldDB" id="A0ABD0LPM3"/>
<proteinExistence type="predicted"/>
<comment type="caution">
    <text evidence="1">The sequence shown here is derived from an EMBL/GenBank/DDBJ whole genome shotgun (WGS) entry which is preliminary data.</text>
</comment>
<dbReference type="EMBL" id="JACVVK020000031">
    <property type="protein sequence ID" value="KAK7501415.1"/>
    <property type="molecule type" value="Genomic_DNA"/>
</dbReference>
<accession>A0ABD0LPM3</accession>
<organism evidence="1 2">
    <name type="scientific">Batillaria attramentaria</name>
    <dbReference type="NCBI Taxonomy" id="370345"/>
    <lineage>
        <taxon>Eukaryota</taxon>
        <taxon>Metazoa</taxon>
        <taxon>Spiralia</taxon>
        <taxon>Lophotrochozoa</taxon>
        <taxon>Mollusca</taxon>
        <taxon>Gastropoda</taxon>
        <taxon>Caenogastropoda</taxon>
        <taxon>Sorbeoconcha</taxon>
        <taxon>Cerithioidea</taxon>
        <taxon>Batillariidae</taxon>
        <taxon>Batillaria</taxon>
    </lineage>
</organism>
<keyword evidence="2" id="KW-1185">Reference proteome</keyword>
<protein>
    <submittedName>
        <fullName evidence="1">Uncharacterized protein</fullName>
    </submittedName>
</protein>